<evidence type="ECO:0000256" key="1">
    <source>
        <dbReference type="ARBA" id="ARBA00006845"/>
    </source>
</evidence>
<evidence type="ECO:0000313" key="3">
    <source>
        <dbReference type="EMBL" id="ROP37175.1"/>
    </source>
</evidence>
<keyword evidence="4" id="KW-1185">Reference proteome</keyword>
<reference evidence="3 4" key="1">
    <citation type="submission" date="2018-11" db="EMBL/GenBank/DDBJ databases">
        <title>Sequencing the genomes of 1000 actinobacteria strains.</title>
        <authorList>
            <person name="Klenk H.-P."/>
        </authorList>
    </citation>
    <scope>NUCLEOTIDE SEQUENCE [LARGE SCALE GENOMIC DNA]</scope>
    <source>
        <strain evidence="3 4">DSM 44231</strain>
    </source>
</reference>
<gene>
    <name evidence="3" type="ORF">EDD40_2466</name>
</gene>
<organism evidence="3 4">
    <name type="scientific">Saccharothrix texasensis</name>
    <dbReference type="NCBI Taxonomy" id="103734"/>
    <lineage>
        <taxon>Bacteria</taxon>
        <taxon>Bacillati</taxon>
        <taxon>Actinomycetota</taxon>
        <taxon>Actinomycetes</taxon>
        <taxon>Pseudonocardiales</taxon>
        <taxon>Pseudonocardiaceae</taxon>
        <taxon>Saccharothrix</taxon>
    </lineage>
</organism>
<protein>
    <submittedName>
        <fullName evidence="3">Barstar (Barnase inhibitor)</fullName>
    </submittedName>
</protein>
<name>A0A3N1H3U5_9PSEU</name>
<evidence type="ECO:0000259" key="2">
    <source>
        <dbReference type="Pfam" id="PF01337"/>
    </source>
</evidence>
<dbReference type="Proteomes" id="UP000268727">
    <property type="component" value="Unassembled WGS sequence"/>
</dbReference>
<dbReference type="CDD" id="cd05141">
    <property type="entry name" value="Barstar_evA4336-like"/>
    <property type="match status" value="1"/>
</dbReference>
<dbReference type="EMBL" id="RJKM01000001">
    <property type="protein sequence ID" value="ROP37175.1"/>
    <property type="molecule type" value="Genomic_DNA"/>
</dbReference>
<evidence type="ECO:0000313" key="4">
    <source>
        <dbReference type="Proteomes" id="UP000268727"/>
    </source>
</evidence>
<dbReference type="InterPro" id="IPR035905">
    <property type="entry name" value="Barstar-like_sf"/>
</dbReference>
<dbReference type="SUPFAM" id="SSF52038">
    <property type="entry name" value="Barstar-related"/>
    <property type="match status" value="1"/>
</dbReference>
<accession>A0A3N1H3U5</accession>
<proteinExistence type="inferred from homology"/>
<dbReference type="AlphaFoldDB" id="A0A3N1H3U5"/>
<dbReference type="Pfam" id="PF01337">
    <property type="entry name" value="Barstar"/>
    <property type="match status" value="1"/>
</dbReference>
<dbReference type="OrthoDB" id="5184890at2"/>
<comment type="caution">
    <text evidence="3">The sequence shown here is derived from an EMBL/GenBank/DDBJ whole genome shotgun (WGS) entry which is preliminary data.</text>
</comment>
<dbReference type="RefSeq" id="WP_123743021.1">
    <property type="nucleotide sequence ID" value="NZ_RJKM01000001.1"/>
</dbReference>
<comment type="similarity">
    <text evidence="1">Belongs to the barstar family.</text>
</comment>
<dbReference type="Gene3D" id="3.30.370.10">
    <property type="entry name" value="Barstar-like"/>
    <property type="match status" value="1"/>
</dbReference>
<feature type="domain" description="Barstar (barnase inhibitor)" evidence="2">
    <location>
        <begin position="40"/>
        <end position="133"/>
    </location>
</feature>
<sequence>MSGLADLLRAGPPSFHLTGASHAVLGKSAVELTLERRTAAVRRIRGTRCRTATALFDEMAAALQFPAHFGGNWNALRDVLSDLSWVPAEAYLLVVEDADDLLADEADEVLATGLGVLAASAESAAPVPFQFVLQAPPTGRVARTLTANGTAFTTRP</sequence>
<dbReference type="InterPro" id="IPR000468">
    <property type="entry name" value="Barstar"/>
</dbReference>